<dbReference type="AlphaFoldDB" id="A0AAV5IWZ4"/>
<dbReference type="InterPro" id="IPR002156">
    <property type="entry name" value="RNaseH_domain"/>
</dbReference>
<evidence type="ECO:0000256" key="1">
    <source>
        <dbReference type="PROSITE-ProRule" id="PRU00047"/>
    </source>
</evidence>
<feature type="compositionally biased region" description="Pro residues" evidence="2">
    <location>
        <begin position="1"/>
        <end position="10"/>
    </location>
</feature>
<dbReference type="GO" id="GO:0008270">
    <property type="term" value="F:zinc ion binding"/>
    <property type="evidence" value="ECO:0007669"/>
    <property type="project" value="UniProtKB-KW"/>
</dbReference>
<dbReference type="InterPro" id="IPR025558">
    <property type="entry name" value="DUF4283"/>
</dbReference>
<feature type="domain" description="CCHC-type" evidence="3">
    <location>
        <begin position="278"/>
        <end position="292"/>
    </location>
</feature>
<dbReference type="GO" id="GO:0004523">
    <property type="term" value="F:RNA-DNA hybrid ribonuclease activity"/>
    <property type="evidence" value="ECO:0007669"/>
    <property type="project" value="InterPro"/>
</dbReference>
<dbReference type="SUPFAM" id="SSF53098">
    <property type="entry name" value="Ribonuclease H-like"/>
    <property type="match status" value="1"/>
</dbReference>
<dbReference type="InterPro" id="IPR026960">
    <property type="entry name" value="RVT-Znf"/>
</dbReference>
<keyword evidence="1" id="KW-0862">Zinc</keyword>
<feature type="region of interest" description="Disordered" evidence="2">
    <location>
        <begin position="1"/>
        <end position="49"/>
    </location>
</feature>
<dbReference type="CDD" id="cd06222">
    <property type="entry name" value="RNase_H_like"/>
    <property type="match status" value="1"/>
</dbReference>
<feature type="compositionally biased region" description="Pro residues" evidence="2">
    <location>
        <begin position="25"/>
        <end position="40"/>
    </location>
</feature>
<comment type="caution">
    <text evidence="4">The sequence shown here is derived from an EMBL/GenBank/DDBJ whole genome shotgun (WGS) entry which is preliminary data.</text>
</comment>
<proteinExistence type="predicted"/>
<name>A0AAV5IWZ4_9ROSI</name>
<organism evidence="4 5">
    <name type="scientific">Rubroshorea leprosula</name>
    <dbReference type="NCBI Taxonomy" id="152421"/>
    <lineage>
        <taxon>Eukaryota</taxon>
        <taxon>Viridiplantae</taxon>
        <taxon>Streptophyta</taxon>
        <taxon>Embryophyta</taxon>
        <taxon>Tracheophyta</taxon>
        <taxon>Spermatophyta</taxon>
        <taxon>Magnoliopsida</taxon>
        <taxon>eudicotyledons</taxon>
        <taxon>Gunneridae</taxon>
        <taxon>Pentapetalae</taxon>
        <taxon>rosids</taxon>
        <taxon>malvids</taxon>
        <taxon>Malvales</taxon>
        <taxon>Dipterocarpaceae</taxon>
        <taxon>Rubroshorea</taxon>
    </lineage>
</organism>
<evidence type="ECO:0000256" key="2">
    <source>
        <dbReference type="SAM" id="MobiDB-lite"/>
    </source>
</evidence>
<dbReference type="InterPro" id="IPR044730">
    <property type="entry name" value="RNase_H-like_dom_plant"/>
</dbReference>
<keyword evidence="5" id="KW-1185">Reference proteome</keyword>
<accession>A0AAV5IWZ4</accession>
<dbReference type="Pfam" id="PF13966">
    <property type="entry name" value="zf-RVT"/>
    <property type="match status" value="1"/>
</dbReference>
<protein>
    <recommendedName>
        <fullName evidence="3">CCHC-type domain-containing protein</fullName>
    </recommendedName>
</protein>
<feature type="region of interest" description="Disordered" evidence="2">
    <location>
        <begin position="439"/>
        <end position="487"/>
    </location>
</feature>
<dbReference type="InterPro" id="IPR040256">
    <property type="entry name" value="At4g02000-like"/>
</dbReference>
<reference evidence="4 5" key="1">
    <citation type="journal article" date="2021" name="Commun. Biol.">
        <title>The genome of Shorea leprosula (Dipterocarpaceae) highlights the ecological relevance of drought in aseasonal tropical rainforests.</title>
        <authorList>
            <person name="Ng K.K.S."/>
            <person name="Kobayashi M.J."/>
            <person name="Fawcett J.A."/>
            <person name="Hatakeyama M."/>
            <person name="Paape T."/>
            <person name="Ng C.H."/>
            <person name="Ang C.C."/>
            <person name="Tnah L.H."/>
            <person name="Lee C.T."/>
            <person name="Nishiyama T."/>
            <person name="Sese J."/>
            <person name="O'Brien M.J."/>
            <person name="Copetti D."/>
            <person name="Mohd Noor M.I."/>
            <person name="Ong R.C."/>
            <person name="Putra M."/>
            <person name="Sireger I.Z."/>
            <person name="Indrioko S."/>
            <person name="Kosugi Y."/>
            <person name="Izuno A."/>
            <person name="Isagi Y."/>
            <person name="Lee S.L."/>
            <person name="Shimizu K.K."/>
        </authorList>
    </citation>
    <scope>NUCLEOTIDE SEQUENCE [LARGE SCALE GENOMIC DNA]</scope>
    <source>
        <strain evidence="4">214</strain>
    </source>
</reference>
<dbReference type="Proteomes" id="UP001054252">
    <property type="component" value="Unassembled WGS sequence"/>
</dbReference>
<dbReference type="PROSITE" id="PS50158">
    <property type="entry name" value="ZF_CCHC"/>
    <property type="match status" value="1"/>
</dbReference>
<dbReference type="GO" id="GO:0003676">
    <property type="term" value="F:nucleic acid binding"/>
    <property type="evidence" value="ECO:0007669"/>
    <property type="project" value="InterPro"/>
</dbReference>
<gene>
    <name evidence="4" type="ORF">SLEP1_g17123</name>
</gene>
<dbReference type="InterPro" id="IPR036397">
    <property type="entry name" value="RNaseH_sf"/>
</dbReference>
<dbReference type="PANTHER" id="PTHR31286">
    <property type="entry name" value="GLYCINE-RICH CELL WALL STRUCTURAL PROTEIN 1.8-LIKE"/>
    <property type="match status" value="1"/>
</dbReference>
<dbReference type="PANTHER" id="PTHR31286:SF171">
    <property type="entry name" value="CCHC-TYPE DOMAIN-CONTAINING PROTEIN"/>
    <property type="match status" value="1"/>
</dbReference>
<keyword evidence="1" id="KW-0479">Metal-binding</keyword>
<dbReference type="EMBL" id="BPVZ01000022">
    <property type="protein sequence ID" value="GKV05080.1"/>
    <property type="molecule type" value="Genomic_DNA"/>
</dbReference>
<dbReference type="Gene3D" id="3.30.420.10">
    <property type="entry name" value="Ribonuclease H-like superfamily/Ribonuclease H"/>
    <property type="match status" value="1"/>
</dbReference>
<evidence type="ECO:0000313" key="4">
    <source>
        <dbReference type="EMBL" id="GKV05080.1"/>
    </source>
</evidence>
<dbReference type="Pfam" id="PF14111">
    <property type="entry name" value="DUF4283"/>
    <property type="match status" value="1"/>
</dbReference>
<dbReference type="Pfam" id="PF13456">
    <property type="entry name" value="RVT_3"/>
    <property type="match status" value="1"/>
</dbReference>
<feature type="region of interest" description="Disordered" evidence="2">
    <location>
        <begin position="334"/>
        <end position="390"/>
    </location>
</feature>
<keyword evidence="1" id="KW-0863">Zinc-finger</keyword>
<dbReference type="InterPro" id="IPR012337">
    <property type="entry name" value="RNaseH-like_sf"/>
</dbReference>
<dbReference type="InterPro" id="IPR001878">
    <property type="entry name" value="Znf_CCHC"/>
</dbReference>
<feature type="compositionally biased region" description="Polar residues" evidence="2">
    <location>
        <begin position="357"/>
        <end position="386"/>
    </location>
</feature>
<evidence type="ECO:0000259" key="3">
    <source>
        <dbReference type="PROSITE" id="PS50158"/>
    </source>
</evidence>
<sequence length="1249" mass="139182">MPPSPPPPPDLLALISPSSESDPVTPQPVPPQPSLSPVPPAKSFRDTLVDGSASMEPPLVTYEELVAANLDQESSTPMAEDGTYPLKPKVPKVRIPKSIWQHLCAPWKNAVIIKLLGKSVNFHVLHSRLMKEWRTESEFEVIDVGLGYYIVKFSSPQDCAMVLTGGPYNIFDHYLAVQPWEPSFHPARAKAPKTAVWAKLHGVPIVCFHEAICLYQGSKIGKPIKVDPTTLLATRGKFACVCIEVDLSQPLPSSVDLDLEELPQSLIPVEFEGLHKICFHCGEFGHTEDYCRFKNPGKASTVNNPSSKAMIELTQTLKSNPEDNDMTFGPWMVQQRKARRQQPRPRPVEQSAGKAATPTTVQISQNLVTKNQAQSSAPKIVANSSSHESRSNRFAVMAEIMEDETDLLNSNMVIDPTLAGNSTQTTESSEHTMPMDITIPNPPLAPSTDFVKPTPRRRKAKFGGPVPKDPKPAVPKPYQPPQGINKQKEPSAALPAIAEIKNNGVAMPRASPTVTEATPRHSSTTQIDTIMACLDEFAKRSGLEINLKKSKLFVSPNIQGQLANSFSSACGIPLTNDLGIYLGVPIIHGRRTLVQSITSSIPTYTMQTVLLPSATCSAIDSLNRKFLWGSDVQANRPHLVHWNDVCLPRKYGGLGVRYARECNKALIAKLGWQILSGSGKPWCQAIKQKYLHVDSFFNCKPMPSSSVTWRSILKTRDVLQLGARWRVGSGSNIQLWNDIWAGTSKLLDLTIAPVPHHLLGMIVTDIISNSEWNLLPLIEFLPENVLRMIVAIPLPITSHLDDQLYWHDSPHGDFMVKSAFSLIQQSRLTSIPSSEEWTWIWKLCCTERVKLFVWLLWRGKVLTNSVRFERHMAFTPVCPHCEQAPETPLHLLRDCFHSRLVWESASLLPTDFFYLNFESWLKKNATISRLGNSSPDLWPYVFLATIWHLWKSRNRLVFEGQRRLPHMVASQAHNFALEMRFALETTRSHAARAPRWVSWTPPSHLYLKLNTDGSYNHHSDKAAAGGLIRDHNGRWFHGFAVNVGITTSFLAELWGCREGLKLAISLGIQQLVLEMDSLLAIQLIQNQQISAGPASVLLTDIFLLIDSFSNCLVRHRDQGPVDELGSMLNRIRIAENEDGILPLHMVWKQEDAWNFSIAMPLFCLDLGYPSGSHWRLIGFFGRKPKEKDEVGEVATGENATSVSKGALVPLLKFGNKGLQRIGIVRAWLEAHGDKGVAWVCMEEHGPPID</sequence>
<evidence type="ECO:0000313" key="5">
    <source>
        <dbReference type="Proteomes" id="UP001054252"/>
    </source>
</evidence>